<dbReference type="Gene3D" id="3.30.565.10">
    <property type="entry name" value="Histidine kinase-like ATPase, C-terminal domain"/>
    <property type="match status" value="1"/>
</dbReference>
<evidence type="ECO:0000313" key="2">
    <source>
        <dbReference type="Proteomes" id="UP001637994"/>
    </source>
</evidence>
<dbReference type="InterPro" id="IPR036890">
    <property type="entry name" value="HATPase_C_sf"/>
</dbReference>
<reference evidence="1 2" key="1">
    <citation type="journal article" date="2025" name="Anaerobe">
        <title>Description of Anaerococcus kampingiae sp. nov., Anaerococcus groningensis sp. nov., Anaerococcus martiniensis sp. nov., and Anaerococcus cruorum sp. nov., isolated from human clinical specimens.</title>
        <authorList>
            <person name="Boiten K.E."/>
            <person name="Meijer J."/>
            <person name="van Wezel E.M."/>
            <person name="Veloo A.C.M."/>
        </authorList>
    </citation>
    <scope>NUCLEOTIDE SEQUENCE [LARGE SCALE GENOMIC DNA]</scope>
    <source>
        <strain evidence="1 2">ENR0874</strain>
    </source>
</reference>
<name>A0ABW9MER5_9FIRM</name>
<evidence type="ECO:0008006" key="3">
    <source>
        <dbReference type="Google" id="ProtNLM"/>
    </source>
</evidence>
<sequence length="239" mass="28168">MINIFTQIIFLITEFFFILFLKEKELAYDKTFKLYYLSDYMASERDEFARIIHDDIIQDIFASKNYLSSKNPDIEYTKNILRELEKKARNIMKFYQSSLFEKANLETSLLAIFDNVGSLYPDKNIEISKYIDRDLTEDKRLIRLIAIISKELINNVYKHSDAKYLSYKLYKKENYLYIEMESDGANLSDFNKIKESKRGVLLLKLLIDSNSGNISYSLNKDILTTKVSLEVEGNENYFA</sequence>
<keyword evidence="2" id="KW-1185">Reference proteome</keyword>
<evidence type="ECO:0000313" key="1">
    <source>
        <dbReference type="EMBL" id="MFO3667354.1"/>
    </source>
</evidence>
<protein>
    <recommendedName>
        <fullName evidence="3">Histidine kinase</fullName>
    </recommendedName>
</protein>
<gene>
    <name evidence="1" type="ORF">ACCQ42_06170</name>
</gene>
<comment type="caution">
    <text evidence="1">The sequence shown here is derived from an EMBL/GenBank/DDBJ whole genome shotgun (WGS) entry which is preliminary data.</text>
</comment>
<organism evidence="1 2">
    <name type="scientific">Anaerococcus kampingae</name>
    <dbReference type="NCBI Taxonomy" id="3115614"/>
    <lineage>
        <taxon>Bacteria</taxon>
        <taxon>Bacillati</taxon>
        <taxon>Bacillota</taxon>
        <taxon>Tissierellia</taxon>
        <taxon>Tissierellales</taxon>
        <taxon>Peptoniphilaceae</taxon>
        <taxon>Anaerococcus</taxon>
    </lineage>
</organism>
<proteinExistence type="predicted"/>
<dbReference type="EMBL" id="JBGMEF010000019">
    <property type="protein sequence ID" value="MFO3667354.1"/>
    <property type="molecule type" value="Genomic_DNA"/>
</dbReference>
<dbReference type="Proteomes" id="UP001637994">
    <property type="component" value="Unassembled WGS sequence"/>
</dbReference>
<accession>A0ABW9MER5</accession>